<evidence type="ECO:0008006" key="3">
    <source>
        <dbReference type="Google" id="ProtNLM"/>
    </source>
</evidence>
<dbReference type="eggNOG" id="COG3415">
    <property type="taxonomic scope" value="Bacteria"/>
</dbReference>
<keyword evidence="2" id="KW-1185">Reference proteome</keyword>
<gene>
    <name evidence="1" type="ordered locus">BLASA_4048</name>
</gene>
<dbReference type="HOGENOM" id="CLU_041125_5_1_11"/>
<proteinExistence type="predicted"/>
<dbReference type="STRING" id="1146883.BLASA_4048"/>
<name>H6RK20_BLASD</name>
<dbReference type="Pfam" id="PF13565">
    <property type="entry name" value="HTH_32"/>
    <property type="match status" value="1"/>
</dbReference>
<evidence type="ECO:0000313" key="2">
    <source>
        <dbReference type="Proteomes" id="UP000007517"/>
    </source>
</evidence>
<evidence type="ECO:0000313" key="1">
    <source>
        <dbReference type="EMBL" id="CCG04876.1"/>
    </source>
</evidence>
<sequence>MPKSKVFTACLSSTDRAALLKIVTTGEHPARMITRARVLLEMDENAGPIAERAVIGARVGVSTTTVAAVAKRFVETGGDVEATITRKKRASPPVAPIVTGEVEARLVKMACSAPPEGYDRWSLRLLEKHVALVDDIPDLDHSTIGRVLKKRNCVLI</sequence>
<dbReference type="InterPro" id="IPR009057">
    <property type="entry name" value="Homeodomain-like_sf"/>
</dbReference>
<dbReference type="KEGG" id="bsd:BLASA_4048"/>
<dbReference type="Proteomes" id="UP000007517">
    <property type="component" value="Chromosome"/>
</dbReference>
<dbReference type="AlphaFoldDB" id="H6RK20"/>
<protein>
    <recommendedName>
        <fullName evidence="3">Homeodomain-containing protein</fullName>
    </recommendedName>
</protein>
<reference evidence="2" key="2">
    <citation type="submission" date="2012-02" db="EMBL/GenBank/DDBJ databases">
        <title>Complete genome sequence of Blastococcus saxobsidens strain DD2.</title>
        <authorList>
            <person name="Genoscope."/>
        </authorList>
    </citation>
    <scope>NUCLEOTIDE SEQUENCE [LARGE SCALE GENOMIC DNA]</scope>
    <source>
        <strain evidence="2">DD2</strain>
    </source>
</reference>
<dbReference type="OrthoDB" id="2375382at2"/>
<organism evidence="1 2">
    <name type="scientific">Blastococcus saxobsidens (strain DD2)</name>
    <dbReference type="NCBI Taxonomy" id="1146883"/>
    <lineage>
        <taxon>Bacteria</taxon>
        <taxon>Bacillati</taxon>
        <taxon>Actinomycetota</taxon>
        <taxon>Actinomycetes</taxon>
        <taxon>Geodermatophilales</taxon>
        <taxon>Geodermatophilaceae</taxon>
        <taxon>Blastococcus</taxon>
    </lineage>
</organism>
<reference evidence="1 2" key="1">
    <citation type="journal article" date="2012" name="J. Bacteriol.">
        <title>Genome Sequence of Blastococcus saxobsidens DD2, a Stone-Inhabiting Bacterium.</title>
        <authorList>
            <person name="Chouaia B."/>
            <person name="Crotti E."/>
            <person name="Brusetti L."/>
            <person name="Daffonchio D."/>
            <person name="Essoussi I."/>
            <person name="Nouioui I."/>
            <person name="Sbissi I."/>
            <person name="Ghodhbane-Gtari F."/>
            <person name="Gtari M."/>
            <person name="Vacherie B."/>
            <person name="Barbe V."/>
            <person name="Medigue C."/>
            <person name="Gury J."/>
            <person name="Pujic P."/>
            <person name="Normand P."/>
        </authorList>
    </citation>
    <scope>NUCLEOTIDE SEQUENCE [LARGE SCALE GENOMIC DNA]</scope>
    <source>
        <strain evidence="1 2">DD2</strain>
    </source>
</reference>
<dbReference type="EMBL" id="FO117623">
    <property type="protein sequence ID" value="CCG04876.1"/>
    <property type="molecule type" value="Genomic_DNA"/>
</dbReference>
<dbReference type="SUPFAM" id="SSF46689">
    <property type="entry name" value="Homeodomain-like"/>
    <property type="match status" value="1"/>
</dbReference>
<accession>H6RK20</accession>